<organism evidence="1 2">
    <name type="scientific">Halteria grandinella</name>
    <dbReference type="NCBI Taxonomy" id="5974"/>
    <lineage>
        <taxon>Eukaryota</taxon>
        <taxon>Sar</taxon>
        <taxon>Alveolata</taxon>
        <taxon>Ciliophora</taxon>
        <taxon>Intramacronucleata</taxon>
        <taxon>Spirotrichea</taxon>
        <taxon>Stichotrichia</taxon>
        <taxon>Sporadotrichida</taxon>
        <taxon>Halteriidae</taxon>
        <taxon>Halteria</taxon>
    </lineage>
</organism>
<protein>
    <submittedName>
        <fullName evidence="1">Uncharacterized protein</fullName>
    </submittedName>
</protein>
<proteinExistence type="predicted"/>
<evidence type="ECO:0000313" key="1">
    <source>
        <dbReference type="EMBL" id="TNV71924.1"/>
    </source>
</evidence>
<dbReference type="Proteomes" id="UP000785679">
    <property type="component" value="Unassembled WGS sequence"/>
</dbReference>
<dbReference type="EMBL" id="RRYP01025697">
    <property type="protein sequence ID" value="TNV71924.1"/>
    <property type="molecule type" value="Genomic_DNA"/>
</dbReference>
<evidence type="ECO:0000313" key="2">
    <source>
        <dbReference type="Proteomes" id="UP000785679"/>
    </source>
</evidence>
<comment type="caution">
    <text evidence="1">The sequence shown here is derived from an EMBL/GenBank/DDBJ whole genome shotgun (WGS) entry which is preliminary data.</text>
</comment>
<keyword evidence="2" id="KW-1185">Reference proteome</keyword>
<dbReference type="AlphaFoldDB" id="A0A8J8NC17"/>
<accession>A0A8J8NC17</accession>
<reference evidence="1" key="1">
    <citation type="submission" date="2019-06" db="EMBL/GenBank/DDBJ databases">
        <authorList>
            <person name="Zheng W."/>
        </authorList>
    </citation>
    <scope>NUCLEOTIDE SEQUENCE</scope>
    <source>
        <strain evidence="1">QDHG01</strain>
    </source>
</reference>
<sequence>MSILKASMLMLSLKKLKERLFTLSLPIVHEINLKGLSFSSESFTSQTKFEQLNQIYGVQIHCQDLPRY</sequence>
<name>A0A8J8NC17_HALGN</name>
<gene>
    <name evidence="1" type="ORF">FGO68_gene7260</name>
</gene>